<dbReference type="InterPro" id="IPR048976">
    <property type="entry name" value="WHD_PKMT"/>
</dbReference>
<dbReference type="Gene3D" id="3.40.50.150">
    <property type="entry name" value="Vaccinia Virus protein VP39"/>
    <property type="match status" value="1"/>
</dbReference>
<accession>A0A2S8G3C8</accession>
<comment type="caution">
    <text evidence="4">The sequence shown here is derived from an EMBL/GenBank/DDBJ whole genome shotgun (WGS) entry which is preliminary data.</text>
</comment>
<sequence>MSTADNLQQQSLAEEEYSYDVVPYPSHPFRQSHPERLASVGNLFGIKPAAIENCRVLEIGCAAGGNLIPMAESLPESQFIGVDLSKKQIERGQLNIDALGLTNIELKHMDCTDIDESMGKFDYIIVHGVFSWIPENVQEKIFEICQKNMNENGIAYISYNTYPGWHLRGMIRDMMNYHVRNLKDAPRRIQQSRALLEFLAKSVSADKGAYGMLLNSELQLLRRQSDNYLFHEHLEKDNTPIYFHEFIERAKNYDLQYLGESQLATMWIGNFPKEIAQTLERIAPDIVQREQYADFVRNRTFRQTLLCNKDAPVSRALKLESLEGSYFTGNMDEHAEKGKMPQPGEPRTFANPVTRQTMTTQDPLVIETVTKLKEAYPCAVAFDDLFQNALDKMVDGVIADASKIEALKRSLATNLIHMTVSGIVELQYNPSMYTADIPEFPKTSAVARMQAESTNRLTSCRHETVNVDDLSKHLVPLMDGTRSKDQLVEELKRLVDEGKLVIQQKGEKPQGISMDEVMGKAVDEVLKRLANASLLVRP</sequence>
<reference evidence="4 5" key="1">
    <citation type="submission" date="2018-02" db="EMBL/GenBank/DDBJ databases">
        <title>Comparative genomes isolates from brazilian mangrove.</title>
        <authorList>
            <person name="Araujo J.E."/>
            <person name="Taketani R.G."/>
            <person name="Silva M.C.P."/>
            <person name="Loureco M.V."/>
            <person name="Andreote F.D."/>
        </authorList>
    </citation>
    <scope>NUCLEOTIDE SEQUENCE [LARGE SCALE GENOMIC DNA]</scope>
    <source>
        <strain evidence="4 5">HEX-2 MGV</strain>
    </source>
</reference>
<dbReference type="InterPro" id="IPR025714">
    <property type="entry name" value="Methyltranfer_dom"/>
</dbReference>
<dbReference type="Pfam" id="PF21782">
    <property type="entry name" value="WHD_PKMT"/>
    <property type="match status" value="1"/>
</dbReference>
<dbReference type="InterPro" id="IPR029063">
    <property type="entry name" value="SAM-dependent_MTases_sf"/>
</dbReference>
<evidence type="ECO:0000259" key="2">
    <source>
        <dbReference type="Pfam" id="PF13847"/>
    </source>
</evidence>
<dbReference type="InterPro" id="IPR050723">
    <property type="entry name" value="CFA/CMAS"/>
</dbReference>
<dbReference type="RefSeq" id="WP_105350155.1">
    <property type="nucleotide sequence ID" value="NZ_PUIA01000016.1"/>
</dbReference>
<dbReference type="PANTHER" id="PTHR43667:SF2">
    <property type="entry name" value="FATTY ACID C-METHYL TRANSFERASE"/>
    <property type="match status" value="1"/>
</dbReference>
<feature type="domain" description="Methyltransferase regulatory" evidence="1">
    <location>
        <begin position="226"/>
        <end position="307"/>
    </location>
</feature>
<dbReference type="Pfam" id="PF13847">
    <property type="entry name" value="Methyltransf_31"/>
    <property type="match status" value="1"/>
</dbReference>
<dbReference type="CDD" id="cd02440">
    <property type="entry name" value="AdoMet_MTases"/>
    <property type="match status" value="1"/>
</dbReference>
<feature type="domain" description="Methyltransferase" evidence="2">
    <location>
        <begin position="52"/>
        <end position="161"/>
    </location>
</feature>
<dbReference type="Pfam" id="PF10119">
    <property type="entry name" value="MethyTransf_Reg"/>
    <property type="match status" value="1"/>
</dbReference>
<dbReference type="EMBL" id="PUIA01000016">
    <property type="protein sequence ID" value="PQO38956.1"/>
    <property type="molecule type" value="Genomic_DNA"/>
</dbReference>
<proteinExistence type="predicted"/>
<protein>
    <recommendedName>
        <fullName evidence="6">Methyltransferase</fullName>
    </recommendedName>
</protein>
<dbReference type="InterPro" id="IPR018773">
    <property type="entry name" value="MeTrfase_reg_dom_prd"/>
</dbReference>
<dbReference type="Proteomes" id="UP000240009">
    <property type="component" value="Unassembled WGS sequence"/>
</dbReference>
<evidence type="ECO:0008006" key="6">
    <source>
        <dbReference type="Google" id="ProtNLM"/>
    </source>
</evidence>
<gene>
    <name evidence="4" type="ORF">C5Y96_03530</name>
</gene>
<organism evidence="4 5">
    <name type="scientific">Blastopirellula marina</name>
    <dbReference type="NCBI Taxonomy" id="124"/>
    <lineage>
        <taxon>Bacteria</taxon>
        <taxon>Pseudomonadati</taxon>
        <taxon>Planctomycetota</taxon>
        <taxon>Planctomycetia</taxon>
        <taxon>Pirellulales</taxon>
        <taxon>Pirellulaceae</taxon>
        <taxon>Blastopirellula</taxon>
    </lineage>
</organism>
<evidence type="ECO:0000313" key="5">
    <source>
        <dbReference type="Proteomes" id="UP000240009"/>
    </source>
</evidence>
<dbReference type="PANTHER" id="PTHR43667">
    <property type="entry name" value="CYCLOPROPANE-FATTY-ACYL-PHOSPHOLIPID SYNTHASE"/>
    <property type="match status" value="1"/>
</dbReference>
<dbReference type="OrthoDB" id="5449367at2"/>
<evidence type="ECO:0000259" key="3">
    <source>
        <dbReference type="Pfam" id="PF21782"/>
    </source>
</evidence>
<feature type="domain" description="PKMT C-terminal winged helix" evidence="3">
    <location>
        <begin position="439"/>
        <end position="534"/>
    </location>
</feature>
<evidence type="ECO:0000259" key="1">
    <source>
        <dbReference type="Pfam" id="PF10119"/>
    </source>
</evidence>
<dbReference type="AlphaFoldDB" id="A0A2S8G3C8"/>
<dbReference type="SUPFAM" id="SSF53335">
    <property type="entry name" value="S-adenosyl-L-methionine-dependent methyltransferases"/>
    <property type="match status" value="1"/>
</dbReference>
<evidence type="ECO:0000313" key="4">
    <source>
        <dbReference type="EMBL" id="PQO38956.1"/>
    </source>
</evidence>
<name>A0A2S8G3C8_9BACT</name>